<protein>
    <recommendedName>
        <fullName evidence="2">aminomethyltransferase</fullName>
        <ecNumber evidence="2">2.1.2.10</ecNumber>
    </recommendedName>
    <alternativeName>
        <fullName evidence="5">Glycine cleavage system T protein</fullName>
    </alternativeName>
</protein>
<dbReference type="InterPro" id="IPR013977">
    <property type="entry name" value="GcvT_C"/>
</dbReference>
<evidence type="ECO:0000313" key="10">
    <source>
        <dbReference type="EMBL" id="QQD19885.1"/>
    </source>
</evidence>
<dbReference type="Proteomes" id="UP000596063">
    <property type="component" value="Chromosome"/>
</dbReference>
<feature type="domain" description="Aminomethyltransferase C-terminal" evidence="9">
    <location>
        <begin position="287"/>
        <end position="363"/>
    </location>
</feature>
<dbReference type="RefSeq" id="WP_198571369.1">
    <property type="nucleotide sequence ID" value="NZ_CP066167.1"/>
</dbReference>
<dbReference type="EMBL" id="CP066167">
    <property type="protein sequence ID" value="QQD19885.1"/>
    <property type="molecule type" value="Genomic_DNA"/>
</dbReference>
<dbReference type="GO" id="GO:0008168">
    <property type="term" value="F:methyltransferase activity"/>
    <property type="evidence" value="ECO:0007669"/>
    <property type="project" value="UniProtKB-KW"/>
</dbReference>
<evidence type="ECO:0000256" key="2">
    <source>
        <dbReference type="ARBA" id="ARBA00012616"/>
    </source>
</evidence>
<dbReference type="GO" id="GO:0008483">
    <property type="term" value="F:transaminase activity"/>
    <property type="evidence" value="ECO:0007669"/>
    <property type="project" value="UniProtKB-KW"/>
</dbReference>
<evidence type="ECO:0000256" key="5">
    <source>
        <dbReference type="ARBA" id="ARBA00031395"/>
    </source>
</evidence>
<dbReference type="Pfam" id="PF08669">
    <property type="entry name" value="GCV_T_C"/>
    <property type="match status" value="1"/>
</dbReference>
<dbReference type="PANTHER" id="PTHR43757">
    <property type="entry name" value="AMINOMETHYLTRANSFERASE"/>
    <property type="match status" value="1"/>
</dbReference>
<dbReference type="GO" id="GO:0004047">
    <property type="term" value="F:aminomethyltransferase activity"/>
    <property type="evidence" value="ECO:0007669"/>
    <property type="project" value="UniProtKB-EC"/>
</dbReference>
<evidence type="ECO:0000313" key="11">
    <source>
        <dbReference type="Proteomes" id="UP000596063"/>
    </source>
</evidence>
<proteinExistence type="inferred from homology"/>
<dbReference type="Pfam" id="PF01571">
    <property type="entry name" value="GCV_T"/>
    <property type="match status" value="1"/>
</dbReference>
<accession>A0A7T4R3N0</accession>
<organism evidence="10 11">
    <name type="scientific">Spongiibacter nanhainus</name>
    <dbReference type="NCBI Taxonomy" id="2794344"/>
    <lineage>
        <taxon>Bacteria</taxon>
        <taxon>Pseudomonadati</taxon>
        <taxon>Pseudomonadota</taxon>
        <taxon>Gammaproteobacteria</taxon>
        <taxon>Cellvibrionales</taxon>
        <taxon>Spongiibacteraceae</taxon>
        <taxon>Spongiibacter</taxon>
    </lineage>
</organism>
<keyword evidence="4 10" id="KW-0808">Transferase</keyword>
<dbReference type="EC" id="2.1.2.10" evidence="2"/>
<dbReference type="Gene3D" id="3.30.1360.120">
    <property type="entry name" value="Probable tRNA modification gtpase trme, domain 1"/>
    <property type="match status" value="1"/>
</dbReference>
<dbReference type="NCBIfam" id="NF001567">
    <property type="entry name" value="PRK00389.1"/>
    <property type="match status" value="1"/>
</dbReference>
<dbReference type="GO" id="GO:0006546">
    <property type="term" value="P:glycine catabolic process"/>
    <property type="evidence" value="ECO:0007669"/>
    <property type="project" value="InterPro"/>
</dbReference>
<keyword evidence="11" id="KW-1185">Reference proteome</keyword>
<evidence type="ECO:0000256" key="3">
    <source>
        <dbReference type="ARBA" id="ARBA00022576"/>
    </source>
</evidence>
<dbReference type="NCBIfam" id="TIGR00528">
    <property type="entry name" value="gcvT"/>
    <property type="match status" value="1"/>
</dbReference>
<feature type="domain" description="GCVT N-terminal" evidence="8">
    <location>
        <begin position="11"/>
        <end position="259"/>
    </location>
</feature>
<comment type="similarity">
    <text evidence="1">Belongs to the GcvT family.</text>
</comment>
<dbReference type="InterPro" id="IPR006223">
    <property type="entry name" value="GcvT"/>
</dbReference>
<name>A0A7T4R3N0_9GAMM</name>
<dbReference type="GO" id="GO:0005960">
    <property type="term" value="C:glycine cleavage complex"/>
    <property type="evidence" value="ECO:0007669"/>
    <property type="project" value="InterPro"/>
</dbReference>
<feature type="binding site" evidence="7">
    <location>
        <position position="197"/>
    </location>
    <ligand>
        <name>substrate</name>
    </ligand>
</feature>
<dbReference type="PIRSF" id="PIRSF006487">
    <property type="entry name" value="GcvT"/>
    <property type="match status" value="1"/>
</dbReference>
<dbReference type="NCBIfam" id="NF010093">
    <property type="entry name" value="PRK13579.1"/>
    <property type="match status" value="1"/>
</dbReference>
<dbReference type="SUPFAM" id="SSF103025">
    <property type="entry name" value="Folate-binding domain"/>
    <property type="match status" value="1"/>
</dbReference>
<dbReference type="Gene3D" id="4.10.1250.10">
    <property type="entry name" value="Aminomethyltransferase fragment"/>
    <property type="match status" value="1"/>
</dbReference>
<evidence type="ECO:0000256" key="4">
    <source>
        <dbReference type="ARBA" id="ARBA00022679"/>
    </source>
</evidence>
<dbReference type="InterPro" id="IPR027266">
    <property type="entry name" value="TrmE/GcvT-like"/>
</dbReference>
<gene>
    <name evidence="10" type="primary">gcvT</name>
    <name evidence="10" type="ORF">I6N98_08650</name>
</gene>
<evidence type="ECO:0000259" key="8">
    <source>
        <dbReference type="Pfam" id="PF01571"/>
    </source>
</evidence>
<dbReference type="InterPro" id="IPR029043">
    <property type="entry name" value="GcvT/YgfZ_C"/>
</dbReference>
<dbReference type="SUPFAM" id="SSF101790">
    <property type="entry name" value="Aminomethyltransferase beta-barrel domain"/>
    <property type="match status" value="1"/>
</dbReference>
<evidence type="ECO:0000256" key="7">
    <source>
        <dbReference type="PIRSR" id="PIRSR006487-1"/>
    </source>
</evidence>
<dbReference type="AlphaFoldDB" id="A0A7T4R3N0"/>
<evidence type="ECO:0000259" key="9">
    <source>
        <dbReference type="Pfam" id="PF08669"/>
    </source>
</evidence>
<sequence>MTDSTLQKTALHRLHVELGAKMVPFAGYDMPVQYPLGVKKEHLHTRAAAGLFDVSHMGQVRLSGEGVVEALSVLLPQDVAGLAESRQRYTLMLGEQGGILDDLMLANRGEDYLAVVNAACKQDDLAWMRRHLPASVTCELLPEQSLLALQGPQARAVLSRFSDDISEMVFMDTAFVTIADMPCWVSCSGYTGEDGFEISVADQHAEALARLLLDQDDVEAIGLGARDSLRLESGLCLYGHDMDGQTTPVEANLMWAIPKSRRPDGEKAGGYIGADAVQAALASGPTRRRVLLDIDGRAPVREGANIVDGQNGVIGSVCSGGFGPSVSSPIAMAYINASALDGSLSLYADVRGKLIPVTVRKAPYITQRYVR</sequence>
<evidence type="ECO:0000256" key="6">
    <source>
        <dbReference type="ARBA" id="ARBA00047665"/>
    </source>
</evidence>
<keyword evidence="3" id="KW-0032">Aminotransferase</keyword>
<dbReference type="InterPro" id="IPR006222">
    <property type="entry name" value="GCVT_N"/>
</dbReference>
<reference evidence="10 11" key="1">
    <citation type="submission" date="2020-12" db="EMBL/GenBank/DDBJ databases">
        <authorList>
            <person name="Shan Y."/>
        </authorList>
    </citation>
    <scope>NUCLEOTIDE SEQUENCE [LARGE SCALE GENOMIC DNA]</scope>
    <source>
        <strain evidence="11">csc3.9</strain>
    </source>
</reference>
<dbReference type="GO" id="GO:0032259">
    <property type="term" value="P:methylation"/>
    <property type="evidence" value="ECO:0007669"/>
    <property type="project" value="UniProtKB-KW"/>
</dbReference>
<dbReference type="FunFam" id="3.30.70.1400:FF:000001">
    <property type="entry name" value="Aminomethyltransferase"/>
    <property type="match status" value="1"/>
</dbReference>
<dbReference type="Gene3D" id="2.40.30.110">
    <property type="entry name" value="Aminomethyltransferase beta-barrel domains"/>
    <property type="match status" value="1"/>
</dbReference>
<keyword evidence="10" id="KW-0489">Methyltransferase</keyword>
<dbReference type="Gene3D" id="3.30.70.1400">
    <property type="entry name" value="Aminomethyltransferase beta-barrel domains"/>
    <property type="match status" value="1"/>
</dbReference>
<dbReference type="KEGG" id="snan:I6N98_08650"/>
<evidence type="ECO:0000256" key="1">
    <source>
        <dbReference type="ARBA" id="ARBA00008609"/>
    </source>
</evidence>
<dbReference type="PANTHER" id="PTHR43757:SF2">
    <property type="entry name" value="AMINOMETHYLTRANSFERASE, MITOCHONDRIAL"/>
    <property type="match status" value="1"/>
</dbReference>
<dbReference type="InterPro" id="IPR028896">
    <property type="entry name" value="GcvT/YgfZ/DmdA"/>
</dbReference>
<comment type="catalytic activity">
    <reaction evidence="6">
        <text>N(6)-[(R)-S(8)-aminomethyldihydrolipoyl]-L-lysyl-[protein] + (6S)-5,6,7,8-tetrahydrofolate = N(6)-[(R)-dihydrolipoyl]-L-lysyl-[protein] + (6R)-5,10-methylene-5,6,7,8-tetrahydrofolate + NH4(+)</text>
        <dbReference type="Rhea" id="RHEA:16945"/>
        <dbReference type="Rhea" id="RHEA-COMP:10475"/>
        <dbReference type="Rhea" id="RHEA-COMP:10492"/>
        <dbReference type="ChEBI" id="CHEBI:15636"/>
        <dbReference type="ChEBI" id="CHEBI:28938"/>
        <dbReference type="ChEBI" id="CHEBI:57453"/>
        <dbReference type="ChEBI" id="CHEBI:83100"/>
        <dbReference type="ChEBI" id="CHEBI:83143"/>
        <dbReference type="EC" id="2.1.2.10"/>
    </reaction>
</comment>